<dbReference type="AntiFam" id="ANF00014">
    <property type="entry name" value="tRNA translation"/>
</dbReference>
<dbReference type="Proteomes" id="UP000325811">
    <property type="component" value="Chromosome I"/>
</dbReference>
<keyword evidence="3" id="KW-1185">Reference proteome</keyword>
<organism evidence="2 3">
    <name type="scientific">Paraburkholderia dioscoreae</name>
    <dbReference type="NCBI Taxonomy" id="2604047"/>
    <lineage>
        <taxon>Bacteria</taxon>
        <taxon>Pseudomonadati</taxon>
        <taxon>Pseudomonadota</taxon>
        <taxon>Betaproteobacteria</taxon>
        <taxon>Burkholderiales</taxon>
        <taxon>Burkholderiaceae</taxon>
        <taxon>Paraburkholderia</taxon>
    </lineage>
</organism>
<feature type="compositionally biased region" description="Polar residues" evidence="1">
    <location>
        <begin position="13"/>
        <end position="23"/>
    </location>
</feature>
<dbReference type="EMBL" id="LR699553">
    <property type="protein sequence ID" value="VVD28489.1"/>
    <property type="molecule type" value="Genomic_DNA"/>
</dbReference>
<dbReference type="AlphaFoldDB" id="A0A5Q4ZD18"/>
<accession>A0A5Q4ZD18</accession>
<proteinExistence type="predicted"/>
<reference evidence="2 3" key="1">
    <citation type="submission" date="2019-08" db="EMBL/GenBank/DDBJ databases">
        <authorList>
            <person name="Herpell B J."/>
        </authorList>
    </citation>
    <scope>NUCLEOTIDE SEQUENCE [LARGE SCALE GENOMIC DNA]</scope>
    <source>
        <strain evidence="3">Msb3</strain>
    </source>
</reference>
<gene>
    <name evidence="2" type="ORF">PDMSB3_2033</name>
</gene>
<evidence type="ECO:0000313" key="2">
    <source>
        <dbReference type="EMBL" id="VVD28489.1"/>
    </source>
</evidence>
<sequence>MRKKSSMREECQKQNARSYNSGQQKRRTGVRLSRILAEWTGLEPATPGVTGRYSNRLNYHSLYCNETALEHSAKSETGGC</sequence>
<feature type="region of interest" description="Disordered" evidence="1">
    <location>
        <begin position="1"/>
        <end position="29"/>
    </location>
</feature>
<protein>
    <submittedName>
        <fullName evidence="2">Uncharacterized protein</fullName>
    </submittedName>
</protein>
<evidence type="ECO:0000256" key="1">
    <source>
        <dbReference type="SAM" id="MobiDB-lite"/>
    </source>
</evidence>
<evidence type="ECO:0000313" key="3">
    <source>
        <dbReference type="Proteomes" id="UP000325811"/>
    </source>
</evidence>
<feature type="compositionally biased region" description="Basic and acidic residues" evidence="1">
    <location>
        <begin position="1"/>
        <end position="12"/>
    </location>
</feature>
<name>A0A5Q4ZD18_9BURK</name>
<dbReference type="KEGG" id="pdio:PDMSB3_2033"/>